<name>A0ABM8A271_STRNI</name>
<gene>
    <name evidence="2" type="ORF">HEK616_62310</name>
</gene>
<feature type="compositionally biased region" description="Gly residues" evidence="1">
    <location>
        <begin position="210"/>
        <end position="224"/>
    </location>
</feature>
<feature type="compositionally biased region" description="Basic and acidic residues" evidence="1">
    <location>
        <begin position="70"/>
        <end position="84"/>
    </location>
</feature>
<evidence type="ECO:0000313" key="3">
    <source>
        <dbReference type="Proteomes" id="UP001059597"/>
    </source>
</evidence>
<evidence type="ECO:0000313" key="2">
    <source>
        <dbReference type="EMBL" id="BDM72744.1"/>
    </source>
</evidence>
<dbReference type="EMBL" id="AP026073">
    <property type="protein sequence ID" value="BDM72744.1"/>
    <property type="molecule type" value="Genomic_DNA"/>
</dbReference>
<protein>
    <recommendedName>
        <fullName evidence="4">Secreted protein</fullName>
    </recommendedName>
</protein>
<dbReference type="Proteomes" id="UP001059597">
    <property type="component" value="Chromosome"/>
</dbReference>
<evidence type="ECO:0000256" key="1">
    <source>
        <dbReference type="SAM" id="MobiDB-lite"/>
    </source>
</evidence>
<organism evidence="2 3">
    <name type="scientific">Streptomyces nigrescens</name>
    <dbReference type="NCBI Taxonomy" id="1920"/>
    <lineage>
        <taxon>Bacteria</taxon>
        <taxon>Bacillati</taxon>
        <taxon>Actinomycetota</taxon>
        <taxon>Actinomycetes</taxon>
        <taxon>Kitasatosporales</taxon>
        <taxon>Streptomycetaceae</taxon>
        <taxon>Streptomyces</taxon>
    </lineage>
</organism>
<evidence type="ECO:0008006" key="4">
    <source>
        <dbReference type="Google" id="ProtNLM"/>
    </source>
</evidence>
<keyword evidence="3" id="KW-1185">Reference proteome</keyword>
<feature type="compositionally biased region" description="Basic and acidic residues" evidence="1">
    <location>
        <begin position="92"/>
        <end position="104"/>
    </location>
</feature>
<feature type="compositionally biased region" description="Low complexity" evidence="1">
    <location>
        <begin position="225"/>
        <end position="241"/>
    </location>
</feature>
<proteinExistence type="predicted"/>
<feature type="region of interest" description="Disordered" evidence="1">
    <location>
        <begin position="198"/>
        <end position="343"/>
    </location>
</feature>
<sequence length="343" mass="34355">MSAAFALPGPVRLSRTVAVRRALLTGLFLVGFAVLGFALGPGARADDRAGSPAPSGATSPAQAPAAGDRTPADRTTADRTDTDRSAGVMDRTAADRTSTDRSPADRATPYRAATRYGSAERAHHESWAHRSAGSGTAGGQEGAAAGARITAHADTATTELTDAVRPAAEQAGPIAGTVTRPVTGAVGEIGDAFGGALPVQLPSVERPGRPGHGGGSPHDGGVTGGDRPAGAPTAAPADGLAVVPPAHCVQGKARQAAPQLPSAVSGQRDADRHGLPERQLPQGPTAPAPQPHSAGDQHGPRGGDQHAAAPADAPRFRLLPGGVRTADGAPTRRRAEEILEFPG</sequence>
<feature type="compositionally biased region" description="Basic and acidic residues" evidence="1">
    <location>
        <begin position="118"/>
        <end position="128"/>
    </location>
</feature>
<accession>A0ABM8A271</accession>
<feature type="region of interest" description="Disordered" evidence="1">
    <location>
        <begin position="44"/>
        <end position="146"/>
    </location>
</feature>
<reference evidence="2" key="1">
    <citation type="submission" date="2022-06" db="EMBL/GenBank/DDBJ databases">
        <title>Complete genome sequence of Streptomyces nigrescens HEK616.</title>
        <authorList>
            <person name="Asamizu S."/>
            <person name="Onaka H."/>
        </authorList>
    </citation>
    <scope>NUCLEOTIDE SEQUENCE</scope>
    <source>
        <strain evidence="2">HEK616</strain>
    </source>
</reference>